<dbReference type="Proteomes" id="UP001140234">
    <property type="component" value="Unassembled WGS sequence"/>
</dbReference>
<organism evidence="1 2">
    <name type="scientific">Coemansia nantahalensis</name>
    <dbReference type="NCBI Taxonomy" id="2789366"/>
    <lineage>
        <taxon>Eukaryota</taxon>
        <taxon>Fungi</taxon>
        <taxon>Fungi incertae sedis</taxon>
        <taxon>Zoopagomycota</taxon>
        <taxon>Kickxellomycotina</taxon>
        <taxon>Kickxellomycetes</taxon>
        <taxon>Kickxellales</taxon>
        <taxon>Kickxellaceae</taxon>
        <taxon>Coemansia</taxon>
    </lineage>
</organism>
<accession>A0ACC1JVF3</accession>
<keyword evidence="2" id="KW-1185">Reference proteome</keyword>
<evidence type="ECO:0000313" key="1">
    <source>
        <dbReference type="EMBL" id="KAJ2767948.1"/>
    </source>
</evidence>
<reference evidence="1" key="1">
    <citation type="submission" date="2022-07" db="EMBL/GenBank/DDBJ databases">
        <title>Phylogenomic reconstructions and comparative analyses of Kickxellomycotina fungi.</title>
        <authorList>
            <person name="Reynolds N.K."/>
            <person name="Stajich J.E."/>
            <person name="Barry K."/>
            <person name="Grigoriev I.V."/>
            <person name="Crous P."/>
            <person name="Smith M.E."/>
        </authorList>
    </citation>
    <scope>NUCLEOTIDE SEQUENCE</scope>
    <source>
        <strain evidence="1">CBS 109366</strain>
    </source>
</reference>
<evidence type="ECO:0000313" key="2">
    <source>
        <dbReference type="Proteomes" id="UP001140234"/>
    </source>
</evidence>
<gene>
    <name evidence="1" type="ORF">IWQ57_003741</name>
</gene>
<proteinExistence type="predicted"/>
<sequence>MLVDTLELCCFVPSRLDGRALETVVTLATAGEGPGAQLGKRAVVYVHPYPPLGGQLRNNVVNELGASLHQRVAVSVAFSLRGAGRSEGRTSWTGSAELEDLRSILDALGSGRLPLHPQRHTPAERRSLLVQVRARGFLPAGADDGSGSNDGPAWLPLPPIAHTLLCGYSYGSMLAAAIAPDEYPRLGIDYALVSFPYSVLWLLALQRRGWYLQRLTATVCAAAAAAAAAAARQEKDRRRDTHIPQVLLVAGSADNFTSMATYSRWWAQLRTAALQAVHPQSPAEVASRAVEHALTVAEVPNADHGWLRREQEVSDAVAGWWLPLRDRDSAAGSSLGGTMKFDTSGREDEI</sequence>
<protein>
    <submittedName>
        <fullName evidence="1">Uncharacterized protein</fullName>
    </submittedName>
</protein>
<dbReference type="EMBL" id="JANBUJ010001297">
    <property type="protein sequence ID" value="KAJ2767948.1"/>
    <property type="molecule type" value="Genomic_DNA"/>
</dbReference>
<name>A0ACC1JVF3_9FUNG</name>
<comment type="caution">
    <text evidence="1">The sequence shown here is derived from an EMBL/GenBank/DDBJ whole genome shotgun (WGS) entry which is preliminary data.</text>
</comment>